<dbReference type="HOGENOM" id="CLU_068729_0_0_1"/>
<evidence type="ECO:0008006" key="3">
    <source>
        <dbReference type="Google" id="ProtNLM"/>
    </source>
</evidence>
<organism evidence="1 2">
    <name type="scientific">Collybiopsis luxurians FD-317 M1</name>
    <dbReference type="NCBI Taxonomy" id="944289"/>
    <lineage>
        <taxon>Eukaryota</taxon>
        <taxon>Fungi</taxon>
        <taxon>Dikarya</taxon>
        <taxon>Basidiomycota</taxon>
        <taxon>Agaricomycotina</taxon>
        <taxon>Agaricomycetes</taxon>
        <taxon>Agaricomycetidae</taxon>
        <taxon>Agaricales</taxon>
        <taxon>Marasmiineae</taxon>
        <taxon>Omphalotaceae</taxon>
        <taxon>Collybiopsis</taxon>
        <taxon>Collybiopsis luxurians</taxon>
    </lineage>
</organism>
<dbReference type="EMBL" id="KN834786">
    <property type="protein sequence ID" value="KIK58157.1"/>
    <property type="molecule type" value="Genomic_DNA"/>
</dbReference>
<protein>
    <recommendedName>
        <fullName evidence="3">BTB domain-containing protein</fullName>
    </recommendedName>
</protein>
<name>A0A0D0CIL8_9AGAR</name>
<dbReference type="AlphaFoldDB" id="A0A0D0CIL8"/>
<accession>A0A0D0CIL8</accession>
<reference evidence="1 2" key="1">
    <citation type="submission" date="2014-04" db="EMBL/GenBank/DDBJ databases">
        <title>Evolutionary Origins and Diversification of the Mycorrhizal Mutualists.</title>
        <authorList>
            <consortium name="DOE Joint Genome Institute"/>
            <consortium name="Mycorrhizal Genomics Consortium"/>
            <person name="Kohler A."/>
            <person name="Kuo A."/>
            <person name="Nagy L.G."/>
            <person name="Floudas D."/>
            <person name="Copeland A."/>
            <person name="Barry K.W."/>
            <person name="Cichocki N."/>
            <person name="Veneault-Fourrey C."/>
            <person name="LaButti K."/>
            <person name="Lindquist E.A."/>
            <person name="Lipzen A."/>
            <person name="Lundell T."/>
            <person name="Morin E."/>
            <person name="Murat C."/>
            <person name="Riley R."/>
            <person name="Ohm R."/>
            <person name="Sun H."/>
            <person name="Tunlid A."/>
            <person name="Henrissat B."/>
            <person name="Grigoriev I.V."/>
            <person name="Hibbett D.S."/>
            <person name="Martin F."/>
        </authorList>
    </citation>
    <scope>NUCLEOTIDE SEQUENCE [LARGE SCALE GENOMIC DNA]</scope>
    <source>
        <strain evidence="1 2">FD-317 M1</strain>
    </source>
</reference>
<evidence type="ECO:0000313" key="2">
    <source>
        <dbReference type="Proteomes" id="UP000053593"/>
    </source>
</evidence>
<dbReference type="OrthoDB" id="3366352at2759"/>
<proteinExistence type="predicted"/>
<gene>
    <name evidence="1" type="ORF">GYMLUDRAFT_132104</name>
</gene>
<keyword evidence="2" id="KW-1185">Reference proteome</keyword>
<dbReference type="Proteomes" id="UP000053593">
    <property type="component" value="Unassembled WGS sequence"/>
</dbReference>
<evidence type="ECO:0000313" key="1">
    <source>
        <dbReference type="EMBL" id="KIK58157.1"/>
    </source>
</evidence>
<dbReference type="Gene3D" id="3.30.710.10">
    <property type="entry name" value="Potassium Channel Kv1.1, Chain A"/>
    <property type="match status" value="1"/>
</dbReference>
<feature type="non-terminal residue" evidence="1">
    <location>
        <position position="218"/>
    </location>
</feature>
<sequence length="218" mass="24828">MPSTLCRPFPPASLAGVPFEYILDQLHNLAPSYWNNSTNSDCTIVIPVPHLSRHVRLPVRPSYNPSGRRATEPNTLALLPRITLKMHSDYLSAHSSFLRSLFSGASPFDLINTSSSIRPTPNSPLRTSSGRFTIPFDRLPRLLNSSPDHPVLFLPVPDPSSIHFLFHWMYFGELDYIRDALRDGIIHWEGIARNVEYLGLTDDIKIFLGNWYVRWIHP</sequence>
<dbReference type="InterPro" id="IPR011333">
    <property type="entry name" value="SKP1/BTB/POZ_sf"/>
</dbReference>